<protein>
    <recommendedName>
        <fullName evidence="2">SWIM-type domain-containing protein</fullName>
    </recommendedName>
</protein>
<evidence type="ECO:0000313" key="3">
    <source>
        <dbReference type="EMBL" id="CAD7697340.1"/>
    </source>
</evidence>
<name>A0A8S1IUE6_9CHLO</name>
<evidence type="ECO:0000259" key="2">
    <source>
        <dbReference type="PROSITE" id="PS50966"/>
    </source>
</evidence>
<feature type="domain" description="SWIM-type" evidence="2">
    <location>
        <begin position="10"/>
        <end position="70"/>
    </location>
</feature>
<dbReference type="InterPro" id="IPR007527">
    <property type="entry name" value="Znf_SWIM"/>
</dbReference>
<proteinExistence type="predicted"/>
<evidence type="ECO:0000313" key="4">
    <source>
        <dbReference type="Proteomes" id="UP000708148"/>
    </source>
</evidence>
<keyword evidence="4" id="KW-1185">Reference proteome</keyword>
<comment type="caution">
    <text evidence="3">The sequence shown here is derived from an EMBL/GenBank/DDBJ whole genome shotgun (WGS) entry which is preliminary data.</text>
</comment>
<organism evidence="3 4">
    <name type="scientific">Ostreobium quekettii</name>
    <dbReference type="NCBI Taxonomy" id="121088"/>
    <lineage>
        <taxon>Eukaryota</taxon>
        <taxon>Viridiplantae</taxon>
        <taxon>Chlorophyta</taxon>
        <taxon>core chlorophytes</taxon>
        <taxon>Ulvophyceae</taxon>
        <taxon>TCBD clade</taxon>
        <taxon>Bryopsidales</taxon>
        <taxon>Ostreobineae</taxon>
        <taxon>Ostreobiaceae</taxon>
        <taxon>Ostreobium</taxon>
    </lineage>
</organism>
<keyword evidence="1" id="KW-0862">Zinc</keyword>
<accession>A0A8S1IUE6</accession>
<dbReference type="PROSITE" id="PS50966">
    <property type="entry name" value="ZF_SWIM"/>
    <property type="match status" value="1"/>
</dbReference>
<dbReference type="EMBL" id="CAJHUC010000644">
    <property type="protein sequence ID" value="CAD7697340.1"/>
    <property type="molecule type" value="Genomic_DNA"/>
</dbReference>
<evidence type="ECO:0000256" key="1">
    <source>
        <dbReference type="PROSITE-ProRule" id="PRU00325"/>
    </source>
</evidence>
<keyword evidence="1" id="KW-0479">Metal-binding</keyword>
<sequence length="144" mass="16214">MPAHWDRATFTVVFSIYEKDRTASKKSSGKAGCCSCENASNAACGNSATASWMLGFMFCVHLVPLLQALKIMFLLRVTVVESCGMLFLFCFCEPLAANQPKAMRRLTCEFLYVLWSRNLILCLLYQARDRAGREEMIGWLGAEY</sequence>
<dbReference type="Proteomes" id="UP000708148">
    <property type="component" value="Unassembled WGS sequence"/>
</dbReference>
<keyword evidence="1" id="KW-0863">Zinc-finger</keyword>
<dbReference type="AlphaFoldDB" id="A0A8S1IUE6"/>
<dbReference type="GO" id="GO:0008270">
    <property type="term" value="F:zinc ion binding"/>
    <property type="evidence" value="ECO:0007669"/>
    <property type="project" value="UniProtKB-KW"/>
</dbReference>
<gene>
    <name evidence="3" type="ORF">OSTQU699_LOCUS2701</name>
</gene>
<reference evidence="3" key="1">
    <citation type="submission" date="2020-12" db="EMBL/GenBank/DDBJ databases">
        <authorList>
            <person name="Iha C."/>
        </authorList>
    </citation>
    <scope>NUCLEOTIDE SEQUENCE</scope>
</reference>